<evidence type="ECO:0000313" key="3">
    <source>
        <dbReference type="EMBL" id="MEU8140035.1"/>
    </source>
</evidence>
<protein>
    <submittedName>
        <fullName evidence="3">Uncharacterized protein</fullName>
    </submittedName>
</protein>
<keyword evidence="2" id="KW-1133">Transmembrane helix</keyword>
<dbReference type="Proteomes" id="UP001551482">
    <property type="component" value="Unassembled WGS sequence"/>
</dbReference>
<comment type="caution">
    <text evidence="3">The sequence shown here is derived from an EMBL/GenBank/DDBJ whole genome shotgun (WGS) entry which is preliminary data.</text>
</comment>
<feature type="transmembrane region" description="Helical" evidence="2">
    <location>
        <begin position="12"/>
        <end position="33"/>
    </location>
</feature>
<feature type="region of interest" description="Disordered" evidence="1">
    <location>
        <begin position="41"/>
        <end position="74"/>
    </location>
</feature>
<organism evidence="3 4">
    <name type="scientific">Streptodolium elevatio</name>
    <dbReference type="NCBI Taxonomy" id="3157996"/>
    <lineage>
        <taxon>Bacteria</taxon>
        <taxon>Bacillati</taxon>
        <taxon>Actinomycetota</taxon>
        <taxon>Actinomycetes</taxon>
        <taxon>Kitasatosporales</taxon>
        <taxon>Streptomycetaceae</taxon>
        <taxon>Streptodolium</taxon>
    </lineage>
</organism>
<proteinExistence type="predicted"/>
<gene>
    <name evidence="3" type="ORF">AB0C36_41905</name>
</gene>
<keyword evidence="2" id="KW-0472">Membrane</keyword>
<evidence type="ECO:0000256" key="1">
    <source>
        <dbReference type="SAM" id="MobiDB-lite"/>
    </source>
</evidence>
<evidence type="ECO:0000313" key="4">
    <source>
        <dbReference type="Proteomes" id="UP001551482"/>
    </source>
</evidence>
<keyword evidence="4" id="KW-1185">Reference proteome</keyword>
<dbReference type="EMBL" id="JBEZFP010000229">
    <property type="protein sequence ID" value="MEU8140035.1"/>
    <property type="molecule type" value="Genomic_DNA"/>
</dbReference>
<name>A0ABV3DWB2_9ACTN</name>
<evidence type="ECO:0000256" key="2">
    <source>
        <dbReference type="SAM" id="Phobius"/>
    </source>
</evidence>
<keyword evidence="2" id="KW-0812">Transmembrane</keyword>
<dbReference type="RefSeq" id="WP_358364764.1">
    <property type="nucleotide sequence ID" value="NZ_JBEZFP010000229.1"/>
</dbReference>
<accession>A0ABV3DWB2</accession>
<feature type="compositionally biased region" description="Low complexity" evidence="1">
    <location>
        <begin position="44"/>
        <end position="59"/>
    </location>
</feature>
<sequence>MARRGLKDLGGFGQACIVLVLCLAGVAVGLFVWGDDDGGGSGSGSASASASATVPPDGASDGGGSGVPVPDPTVTEGLELPVKVAAPQPAYFNGDDAKLKAALPPAPGSDATVTAKVLHELQEDTLRLAGVPGRMTASCNGGQVPNKAGESTGCTIVYEGVEVTWAVVIQSVGFGSVSYQTLQPETGVLVDTGVQGAFWVMYHDKSDELRCDVMPHVSVTRLDRYSGFECQYLDRTRTPARWVNVPVVLRQFGVRFS</sequence>
<reference evidence="3 4" key="1">
    <citation type="submission" date="2024-06" db="EMBL/GenBank/DDBJ databases">
        <title>The Natural Products Discovery Center: Release of the First 8490 Sequenced Strains for Exploring Actinobacteria Biosynthetic Diversity.</title>
        <authorList>
            <person name="Kalkreuter E."/>
            <person name="Kautsar S.A."/>
            <person name="Yang D."/>
            <person name="Bader C.D."/>
            <person name="Teijaro C.N."/>
            <person name="Fluegel L."/>
            <person name="Davis C.M."/>
            <person name="Simpson J.R."/>
            <person name="Lauterbach L."/>
            <person name="Steele A.D."/>
            <person name="Gui C."/>
            <person name="Meng S."/>
            <person name="Li G."/>
            <person name="Viehrig K."/>
            <person name="Ye F."/>
            <person name="Su P."/>
            <person name="Kiefer A.F."/>
            <person name="Nichols A."/>
            <person name="Cepeda A.J."/>
            <person name="Yan W."/>
            <person name="Fan B."/>
            <person name="Jiang Y."/>
            <person name="Adhikari A."/>
            <person name="Zheng C.-J."/>
            <person name="Schuster L."/>
            <person name="Cowan T.M."/>
            <person name="Smanski M.J."/>
            <person name="Chevrette M.G."/>
            <person name="De Carvalho L.P.S."/>
            <person name="Shen B."/>
        </authorList>
    </citation>
    <scope>NUCLEOTIDE SEQUENCE [LARGE SCALE GENOMIC DNA]</scope>
    <source>
        <strain evidence="3 4">NPDC048946</strain>
    </source>
</reference>